<name>G8C3C0_9MOLU</name>
<organism evidence="1">
    <name type="scientific">Candidatus Mycoplasma haematominutum 'Birmingham 1'</name>
    <dbReference type="NCBI Taxonomy" id="1116213"/>
    <lineage>
        <taxon>Bacteria</taxon>
        <taxon>Bacillati</taxon>
        <taxon>Mycoplasmatota</taxon>
        <taxon>Mollicutes</taxon>
        <taxon>Mycoplasmataceae</taxon>
        <taxon>Mycoplasma</taxon>
    </lineage>
</organism>
<dbReference type="Gene3D" id="3.40.50.1970">
    <property type="match status" value="1"/>
</dbReference>
<dbReference type="OrthoDB" id="394274at2"/>
<proteinExistence type="predicted"/>
<protein>
    <submittedName>
        <fullName evidence="1">Uncharacterized protein</fullName>
    </submittedName>
</protein>
<sequence>MLSVKSKARNFMNKLFPPEQTESIEESIYKNGLDSQMYFSAQREALNKELNHMQKSISAESLNAPKLLLSGAEEIEFSKLKELIMNHDKFWDTKISGAEDFVSPNYTALVEKKEKLKAEGKASQAELEPIEDKERKIPLLHNWSVGEDAVEELLSKKLAKAGVNALIVLTDDAYTRQLVGYRRIISILQDLKIEFFEYTNIQPLVDRDTALKVVEYAYKCRANSFLVVGSNSLIDFSKLIIKNLIKPNSIKLYSNRSKPVVSAYYSIFSVPTLVMPSPKIVEQSVLVNKPFLKKLDYFDQSIYLFNPIDSSDHVFYYPVFILEYPKKKQMELLHLLFFKLLFSYFDSELNSKDRMRLIREVKSIEWYLNYLLRNSDLTLVDAKIIMEIAAKCFDGRYFMTKSSYWTWYKLAANLTQITKIELYKSLALFLPSFLEYITLNDKEGHDRALELAYIMYGVVSTEGLLLYLIKHIEKFGLPTKFFDIPFLKDIDTKFIQLLMKQASPMLCSHKISKTIIQNLAVW</sequence>
<evidence type="ECO:0000313" key="1">
    <source>
        <dbReference type="EMBL" id="CCE66818.1"/>
    </source>
</evidence>
<dbReference type="PATRIC" id="fig|1116213.3.peg.320"/>
<reference evidence="1" key="2">
    <citation type="submission" date="2011-11" db="EMBL/GenBank/DDBJ databases">
        <authorList>
            <person name="Barker E."/>
        </authorList>
    </citation>
    <scope>NUCLEOTIDE SEQUENCE</scope>
    <source>
        <strain evidence="1">Birmingham 1</strain>
    </source>
</reference>
<reference evidence="1" key="1">
    <citation type="submission" date="2011-11" db="EMBL/GenBank/DDBJ databases">
        <title>Complete genome sequence of Candidatus Mycoplasma haemominutum.</title>
        <authorList>
            <person name="Barker E.N."/>
            <person name="Darby A.C."/>
            <person name="Helps C.R."/>
            <person name="Peters I.R."/>
            <person name="Hughes M.A."/>
            <person name="Radford A.D."/>
            <person name="Novacco M."/>
            <person name="Boretti F."/>
            <person name="Hofmann-Lehmann R."/>
            <person name="Tasker S."/>
        </authorList>
    </citation>
    <scope>NUCLEOTIDE SEQUENCE</scope>
    <source>
        <strain evidence="1">Birmingham 1</strain>
    </source>
</reference>
<gene>
    <name evidence="1" type="ORF">MHM_03000</name>
</gene>
<dbReference type="EMBL" id="HE613254">
    <property type="protein sequence ID" value="CCE66818.1"/>
    <property type="molecule type" value="Genomic_DNA"/>
</dbReference>
<dbReference type="RefSeq" id="WP_015511683.1">
    <property type="nucleotide sequence ID" value="NC_021007.1"/>
</dbReference>
<dbReference type="AlphaFoldDB" id="G8C3C0"/>
<dbReference type="SUPFAM" id="SSF56796">
    <property type="entry name" value="Dehydroquinate synthase-like"/>
    <property type="match status" value="1"/>
</dbReference>
<accession>G8C3C0</accession>
<dbReference type="KEGG" id="mhb:MHM_03000"/>
<dbReference type="HOGENOM" id="CLU_520560_0_0_14"/>